<dbReference type="GeneID" id="34463105"/>
<evidence type="ECO:0000256" key="7">
    <source>
        <dbReference type="PIRSR" id="PIRSR602401-1"/>
    </source>
</evidence>
<reference evidence="10" key="1">
    <citation type="journal article" date="2017" name="Genome Biol.">
        <title>Comparative genomics reveals high biological diversity and specific adaptations in the industrially and medically important fungal genus Aspergillus.</title>
        <authorList>
            <person name="de Vries R.P."/>
            <person name="Riley R."/>
            <person name="Wiebenga A."/>
            <person name="Aguilar-Osorio G."/>
            <person name="Amillis S."/>
            <person name="Uchima C.A."/>
            <person name="Anderluh G."/>
            <person name="Asadollahi M."/>
            <person name="Askin M."/>
            <person name="Barry K."/>
            <person name="Battaglia E."/>
            <person name="Bayram O."/>
            <person name="Benocci T."/>
            <person name="Braus-Stromeyer S.A."/>
            <person name="Caldana C."/>
            <person name="Canovas D."/>
            <person name="Cerqueira G.C."/>
            <person name="Chen F."/>
            <person name="Chen W."/>
            <person name="Choi C."/>
            <person name="Clum A."/>
            <person name="Dos Santos R.A."/>
            <person name="Damasio A.R."/>
            <person name="Diallinas G."/>
            <person name="Emri T."/>
            <person name="Fekete E."/>
            <person name="Flipphi M."/>
            <person name="Freyberg S."/>
            <person name="Gallo A."/>
            <person name="Gournas C."/>
            <person name="Habgood R."/>
            <person name="Hainaut M."/>
            <person name="Harispe M.L."/>
            <person name="Henrissat B."/>
            <person name="Hilden K.S."/>
            <person name="Hope R."/>
            <person name="Hossain A."/>
            <person name="Karabika E."/>
            <person name="Karaffa L."/>
            <person name="Karanyi Z."/>
            <person name="Krasevec N."/>
            <person name="Kuo A."/>
            <person name="Kusch H."/>
            <person name="LaButti K."/>
            <person name="Lagendijk E.L."/>
            <person name="Lapidus A."/>
            <person name="Levasseur A."/>
            <person name="Lindquist E."/>
            <person name="Lipzen A."/>
            <person name="Logrieco A.F."/>
            <person name="MacCabe A."/>
            <person name="Maekelae M.R."/>
            <person name="Malavazi I."/>
            <person name="Melin P."/>
            <person name="Meyer V."/>
            <person name="Mielnichuk N."/>
            <person name="Miskei M."/>
            <person name="Molnar A.P."/>
            <person name="Mule G."/>
            <person name="Ngan C.Y."/>
            <person name="Orejas M."/>
            <person name="Orosz E."/>
            <person name="Ouedraogo J.P."/>
            <person name="Overkamp K.M."/>
            <person name="Park H.-S."/>
            <person name="Perrone G."/>
            <person name="Piumi F."/>
            <person name="Punt P.J."/>
            <person name="Ram A.F."/>
            <person name="Ramon A."/>
            <person name="Rauscher S."/>
            <person name="Record E."/>
            <person name="Riano-Pachon D.M."/>
            <person name="Robert V."/>
            <person name="Roehrig J."/>
            <person name="Ruller R."/>
            <person name="Salamov A."/>
            <person name="Salih N.S."/>
            <person name="Samson R.A."/>
            <person name="Sandor E."/>
            <person name="Sanguinetti M."/>
            <person name="Schuetze T."/>
            <person name="Sepcic K."/>
            <person name="Shelest E."/>
            <person name="Sherlock G."/>
            <person name="Sophianopoulou V."/>
            <person name="Squina F.M."/>
            <person name="Sun H."/>
            <person name="Susca A."/>
            <person name="Todd R.B."/>
            <person name="Tsang A."/>
            <person name="Unkles S.E."/>
            <person name="van de Wiele N."/>
            <person name="van Rossen-Uffink D."/>
            <person name="Oliveira J.V."/>
            <person name="Vesth T.C."/>
            <person name="Visser J."/>
            <person name="Yu J.-H."/>
            <person name="Zhou M."/>
            <person name="Andersen M.R."/>
            <person name="Archer D.B."/>
            <person name="Baker S.E."/>
            <person name="Benoit I."/>
            <person name="Brakhage A.A."/>
            <person name="Braus G.H."/>
            <person name="Fischer R."/>
            <person name="Frisvad J.C."/>
            <person name="Goldman G.H."/>
            <person name="Houbraken J."/>
            <person name="Oakley B."/>
            <person name="Pocsi I."/>
            <person name="Scazzocchio C."/>
            <person name="Seiboth B."/>
            <person name="vanKuyk P.A."/>
            <person name="Wortman J."/>
            <person name="Dyer P.S."/>
            <person name="Grigoriev I.V."/>
        </authorList>
    </citation>
    <scope>NUCLEOTIDE SEQUENCE [LARGE SCALE GENOMIC DNA]</scope>
    <source>
        <strain evidence="10">CBS 516.65</strain>
    </source>
</reference>
<dbReference type="GO" id="GO:0005506">
    <property type="term" value="F:iron ion binding"/>
    <property type="evidence" value="ECO:0007669"/>
    <property type="project" value="InterPro"/>
</dbReference>
<name>A0A1L9VI83_ASPGL</name>
<evidence type="ECO:0000256" key="4">
    <source>
        <dbReference type="ARBA" id="ARBA00023002"/>
    </source>
</evidence>
<keyword evidence="8" id="KW-0732">Signal</keyword>
<comment type="similarity">
    <text evidence="2">Belongs to the cytochrome P450 family.</text>
</comment>
<keyword evidence="7" id="KW-0349">Heme</keyword>
<dbReference type="EMBL" id="KV878899">
    <property type="protein sequence ID" value="OJJ83638.1"/>
    <property type="molecule type" value="Genomic_DNA"/>
</dbReference>
<dbReference type="Pfam" id="PF00067">
    <property type="entry name" value="p450"/>
    <property type="match status" value="1"/>
</dbReference>
<protein>
    <recommendedName>
        <fullName evidence="11">Cytochrome P450</fullName>
    </recommendedName>
</protein>
<evidence type="ECO:0000313" key="10">
    <source>
        <dbReference type="Proteomes" id="UP000184300"/>
    </source>
</evidence>
<dbReference type="InterPro" id="IPR001128">
    <property type="entry name" value="Cyt_P450"/>
</dbReference>
<keyword evidence="3 7" id="KW-0479">Metal-binding</keyword>
<evidence type="ECO:0000256" key="1">
    <source>
        <dbReference type="ARBA" id="ARBA00001971"/>
    </source>
</evidence>
<organism evidence="9 10">
    <name type="scientific">Aspergillus glaucus CBS 516.65</name>
    <dbReference type="NCBI Taxonomy" id="1160497"/>
    <lineage>
        <taxon>Eukaryota</taxon>
        <taxon>Fungi</taxon>
        <taxon>Dikarya</taxon>
        <taxon>Ascomycota</taxon>
        <taxon>Pezizomycotina</taxon>
        <taxon>Eurotiomycetes</taxon>
        <taxon>Eurotiomycetidae</taxon>
        <taxon>Eurotiales</taxon>
        <taxon>Aspergillaceae</taxon>
        <taxon>Aspergillus</taxon>
        <taxon>Aspergillus subgen. Aspergillus</taxon>
    </lineage>
</organism>
<feature type="binding site" description="axial binding residue" evidence="7">
    <location>
        <position position="437"/>
    </location>
    <ligand>
        <name>heme</name>
        <dbReference type="ChEBI" id="CHEBI:30413"/>
    </ligand>
    <ligandPart>
        <name>Fe</name>
        <dbReference type="ChEBI" id="CHEBI:18248"/>
    </ligandPart>
</feature>
<dbReference type="InterPro" id="IPR036396">
    <property type="entry name" value="Cyt_P450_sf"/>
</dbReference>
<dbReference type="Gene3D" id="1.10.630.10">
    <property type="entry name" value="Cytochrome P450"/>
    <property type="match status" value="1"/>
</dbReference>
<feature type="chain" id="PRO_5012770012" description="Cytochrome P450" evidence="8">
    <location>
        <begin position="24"/>
        <end position="539"/>
    </location>
</feature>
<feature type="signal peptide" evidence="8">
    <location>
        <begin position="1"/>
        <end position="23"/>
    </location>
</feature>
<dbReference type="AlphaFoldDB" id="A0A1L9VI83"/>
<evidence type="ECO:0000256" key="3">
    <source>
        <dbReference type="ARBA" id="ARBA00022723"/>
    </source>
</evidence>
<dbReference type="CDD" id="cd11065">
    <property type="entry name" value="CYP64-like"/>
    <property type="match status" value="1"/>
</dbReference>
<sequence length="539" mass="61713">MITASSAILLAALIAVLWQLSLIGQRPKDYPPGPPTLPILGNLHQIPKARRHIQFEKWARQYGPVYSLMLGTKVMIVLNTEDAIRELVDKRGAIYASRPESFIAQDTISGGLRILWMHNGETWKMVRKLAHRILNIATARTYVPYQDLETKRMLVDFLEKPESFIEHMRRFSTSLTTQMTFGFRTTTIHDPRFKESFDIFDESWELVASPIAGLMDFFPFLRKVPDFLLPVKREAKKLHQREITLFRDHYFETRRKLQNGTAKPCVCVDLVKLQKEESFSDDLAAYIGGSLLQAGSETTAGVLIGFIQAITIFPSVAKIAQEEIDRVCGDRLPDLNDVPDLPYVRACMKETLRWMPGFLLGLPHGATRDDVYLGYRMPNKATILMNVWAVHNNPEQYPNPRAFDPRRYMGHEYYPQTAANTEVARDHFAFGAGRRRCQGIHIAERSLFLSISRLLWAFDFKRAVDPVTKLEISPNMDDLSDGAFTQPNAFPARIVPRSEEKARRVGEEWGKVLELLDGDMQWRTVPEGLIWRDYEVVAS</sequence>
<dbReference type="PANTHER" id="PTHR46300">
    <property type="entry name" value="P450, PUTATIVE (EUROFUNG)-RELATED-RELATED"/>
    <property type="match status" value="1"/>
</dbReference>
<keyword evidence="4" id="KW-0560">Oxidoreductase</keyword>
<dbReference type="RefSeq" id="XP_022400336.1">
    <property type="nucleotide sequence ID" value="XM_022546844.1"/>
</dbReference>
<keyword evidence="10" id="KW-1185">Reference proteome</keyword>
<evidence type="ECO:0000256" key="5">
    <source>
        <dbReference type="ARBA" id="ARBA00023004"/>
    </source>
</evidence>
<evidence type="ECO:0000256" key="2">
    <source>
        <dbReference type="ARBA" id="ARBA00010617"/>
    </source>
</evidence>
<dbReference type="VEuPathDB" id="FungiDB:ASPGLDRAFT_48193"/>
<dbReference type="SUPFAM" id="SSF48264">
    <property type="entry name" value="Cytochrome P450"/>
    <property type="match status" value="1"/>
</dbReference>
<dbReference type="InterPro" id="IPR050364">
    <property type="entry name" value="Cytochrome_P450_fung"/>
</dbReference>
<dbReference type="InterPro" id="IPR002401">
    <property type="entry name" value="Cyt_P450_E_grp-I"/>
</dbReference>
<dbReference type="PRINTS" id="PR00463">
    <property type="entry name" value="EP450I"/>
</dbReference>
<dbReference type="GO" id="GO:0004497">
    <property type="term" value="F:monooxygenase activity"/>
    <property type="evidence" value="ECO:0007669"/>
    <property type="project" value="UniProtKB-KW"/>
</dbReference>
<dbReference type="STRING" id="1160497.A0A1L9VI83"/>
<comment type="cofactor">
    <cofactor evidence="1 7">
        <name>heme</name>
        <dbReference type="ChEBI" id="CHEBI:30413"/>
    </cofactor>
</comment>
<dbReference type="Proteomes" id="UP000184300">
    <property type="component" value="Unassembled WGS sequence"/>
</dbReference>
<dbReference type="OrthoDB" id="1103324at2759"/>
<accession>A0A1L9VI83</accession>
<dbReference type="PRINTS" id="PR00385">
    <property type="entry name" value="P450"/>
</dbReference>
<evidence type="ECO:0000256" key="6">
    <source>
        <dbReference type="ARBA" id="ARBA00023033"/>
    </source>
</evidence>
<evidence type="ECO:0008006" key="11">
    <source>
        <dbReference type="Google" id="ProtNLM"/>
    </source>
</evidence>
<dbReference type="GO" id="GO:0016705">
    <property type="term" value="F:oxidoreductase activity, acting on paired donors, with incorporation or reduction of molecular oxygen"/>
    <property type="evidence" value="ECO:0007669"/>
    <property type="project" value="InterPro"/>
</dbReference>
<dbReference type="PANTHER" id="PTHR46300:SF2">
    <property type="entry name" value="CYTOCHROME P450 MONOOXYGENASE ALNH-RELATED"/>
    <property type="match status" value="1"/>
</dbReference>
<keyword evidence="6" id="KW-0503">Monooxygenase</keyword>
<evidence type="ECO:0000256" key="8">
    <source>
        <dbReference type="SAM" id="SignalP"/>
    </source>
</evidence>
<proteinExistence type="inferred from homology"/>
<keyword evidence="5 7" id="KW-0408">Iron</keyword>
<dbReference type="GO" id="GO:0020037">
    <property type="term" value="F:heme binding"/>
    <property type="evidence" value="ECO:0007669"/>
    <property type="project" value="InterPro"/>
</dbReference>
<gene>
    <name evidence="9" type="ORF">ASPGLDRAFT_48193</name>
</gene>
<evidence type="ECO:0000313" key="9">
    <source>
        <dbReference type="EMBL" id="OJJ83638.1"/>
    </source>
</evidence>